<evidence type="ECO:0000256" key="4">
    <source>
        <dbReference type="ARBA" id="ARBA00022840"/>
    </source>
</evidence>
<dbReference type="Pfam" id="PF22468">
    <property type="entry name" value="ACT_9"/>
    <property type="match status" value="1"/>
</dbReference>
<dbReference type="AlphaFoldDB" id="A0A5C5YC47"/>
<dbReference type="Proteomes" id="UP000318053">
    <property type="component" value="Unassembled WGS sequence"/>
</dbReference>
<comment type="caution">
    <text evidence="6">The sequence shown here is derived from an EMBL/GenBank/DDBJ whole genome shotgun (WGS) entry which is preliminary data.</text>
</comment>
<organism evidence="6 7">
    <name type="scientific">Allorhodopirellula solitaria</name>
    <dbReference type="NCBI Taxonomy" id="2527987"/>
    <lineage>
        <taxon>Bacteria</taxon>
        <taxon>Pseudomonadati</taxon>
        <taxon>Planctomycetota</taxon>
        <taxon>Planctomycetia</taxon>
        <taxon>Pirellulales</taxon>
        <taxon>Pirellulaceae</taxon>
        <taxon>Allorhodopirellula</taxon>
    </lineage>
</organism>
<dbReference type="CDD" id="cd04936">
    <property type="entry name" value="ACT_AKii-LysC-BS-like_2"/>
    <property type="match status" value="1"/>
</dbReference>
<dbReference type="SUPFAM" id="SSF55021">
    <property type="entry name" value="ACT-like"/>
    <property type="match status" value="1"/>
</dbReference>
<keyword evidence="6" id="KW-0808">Transferase</keyword>
<gene>
    <name evidence="6" type="primary">ask_2</name>
    <name evidence="6" type="ORF">CA85_17540</name>
</gene>
<evidence type="ECO:0000256" key="2">
    <source>
        <dbReference type="ARBA" id="ARBA00022741"/>
    </source>
</evidence>
<name>A0A5C5YC47_9BACT</name>
<sequence>MSPWSRSPKLSVSGIGLRSHTQVGTVLFEQLASAKINVEMIATSELQVNVVIDSARGDDAKNCLRAAFADALS</sequence>
<dbReference type="Gene3D" id="3.30.2130.10">
    <property type="entry name" value="VC0802-like"/>
    <property type="match status" value="1"/>
</dbReference>
<reference evidence="6 7" key="1">
    <citation type="submission" date="2019-02" db="EMBL/GenBank/DDBJ databases">
        <title>Deep-cultivation of Planctomycetes and their phenomic and genomic characterization uncovers novel biology.</title>
        <authorList>
            <person name="Wiegand S."/>
            <person name="Jogler M."/>
            <person name="Boedeker C."/>
            <person name="Pinto D."/>
            <person name="Vollmers J."/>
            <person name="Rivas-Marin E."/>
            <person name="Kohn T."/>
            <person name="Peeters S.H."/>
            <person name="Heuer A."/>
            <person name="Rast P."/>
            <person name="Oberbeckmann S."/>
            <person name="Bunk B."/>
            <person name="Jeske O."/>
            <person name="Meyerdierks A."/>
            <person name="Storesund J.E."/>
            <person name="Kallscheuer N."/>
            <person name="Luecker S."/>
            <person name="Lage O.M."/>
            <person name="Pohl T."/>
            <person name="Merkel B.J."/>
            <person name="Hornburger P."/>
            <person name="Mueller R.-W."/>
            <person name="Bruemmer F."/>
            <person name="Labrenz M."/>
            <person name="Spormann A.M."/>
            <person name="Op Den Camp H."/>
            <person name="Overmann J."/>
            <person name="Amann R."/>
            <person name="Jetten M.S.M."/>
            <person name="Mascher T."/>
            <person name="Medema M.H."/>
            <person name="Devos D.P."/>
            <person name="Kaster A.-K."/>
            <person name="Ovreas L."/>
            <person name="Rohde M."/>
            <person name="Galperin M.Y."/>
            <person name="Jogler C."/>
        </authorList>
    </citation>
    <scope>NUCLEOTIDE SEQUENCE [LARGE SCALE GENOMIC DNA]</scope>
    <source>
        <strain evidence="6 7">CA85</strain>
    </source>
</reference>
<evidence type="ECO:0000313" key="6">
    <source>
        <dbReference type="EMBL" id="TWT73286.1"/>
    </source>
</evidence>
<proteinExistence type="predicted"/>
<keyword evidence="7" id="KW-1185">Reference proteome</keyword>
<dbReference type="EMBL" id="SJPK01000003">
    <property type="protein sequence ID" value="TWT73286.1"/>
    <property type="molecule type" value="Genomic_DNA"/>
</dbReference>
<evidence type="ECO:0000313" key="7">
    <source>
        <dbReference type="Proteomes" id="UP000318053"/>
    </source>
</evidence>
<keyword evidence="3 6" id="KW-0418">Kinase</keyword>
<evidence type="ECO:0000256" key="1">
    <source>
        <dbReference type="ARBA" id="ARBA00013059"/>
    </source>
</evidence>
<dbReference type="EC" id="2.7.2.4" evidence="1"/>
<dbReference type="InterPro" id="IPR045865">
    <property type="entry name" value="ACT-like_dom_sf"/>
</dbReference>
<evidence type="ECO:0000256" key="3">
    <source>
        <dbReference type="ARBA" id="ARBA00022777"/>
    </source>
</evidence>
<feature type="domain" description="Aspartokinase ACT" evidence="5">
    <location>
        <begin position="10"/>
        <end position="68"/>
    </location>
</feature>
<dbReference type="GO" id="GO:0005524">
    <property type="term" value="F:ATP binding"/>
    <property type="evidence" value="ECO:0007669"/>
    <property type="project" value="UniProtKB-KW"/>
</dbReference>
<evidence type="ECO:0000259" key="5">
    <source>
        <dbReference type="Pfam" id="PF22468"/>
    </source>
</evidence>
<keyword evidence="2" id="KW-0547">Nucleotide-binding</keyword>
<dbReference type="InterPro" id="IPR054352">
    <property type="entry name" value="ACT_Aspartokinase"/>
</dbReference>
<dbReference type="RefSeq" id="WP_246112601.1">
    <property type="nucleotide sequence ID" value="NZ_SJPK01000003.1"/>
</dbReference>
<protein>
    <recommendedName>
        <fullName evidence="1">aspartate kinase</fullName>
        <ecNumber evidence="1">2.7.2.4</ecNumber>
    </recommendedName>
</protein>
<keyword evidence="4" id="KW-0067">ATP-binding</keyword>
<dbReference type="GO" id="GO:0004072">
    <property type="term" value="F:aspartate kinase activity"/>
    <property type="evidence" value="ECO:0007669"/>
    <property type="project" value="UniProtKB-EC"/>
</dbReference>
<accession>A0A5C5YC47</accession>